<comment type="similarity">
    <text evidence="2 7">Belongs to the peptidase M14 family.</text>
</comment>
<sequence length="384" mass="43466">MNNQLLNTLYNAHKETQLFHRYIHLEHIKPLLDKLPKMYTVTSIGESVLGKPIYAVTFGSGEKRVLLWSQMHGNESTTTKALFDMFNTLAESNVLTLMLSACTITVIPILNPDGAEAYTRLNANQIDLNRDSKALTQPESKVLRDCFNSFKPHYCFNLHGQRTIFSAGKTNNIATVSFLSPAQDESRSVTPSRQIGMEIIAKLNENLQSQIPNQVGIYDDSFNINCVGDMFQSLNVPTILFEAGHYANDYEREITRFYIYQSLLIGLNYIATTNVTGAGYKAYFNIPENDKLFYDIIIRNVNMGSEQTPNIKDIGVMYKEILINKKVEFSPIIQKISDLSNFFGHKEYNANKHKVLDANNVLIQEGNSNDFVIIGNVKYSLKLT</sequence>
<comment type="cofactor">
    <cofactor evidence="1">
        <name>Zn(2+)</name>
        <dbReference type="ChEBI" id="CHEBI:29105"/>
    </cofactor>
</comment>
<dbReference type="Proteomes" id="UP001501456">
    <property type="component" value="Unassembled WGS sequence"/>
</dbReference>
<accession>A0ABP7HAI9</accession>
<dbReference type="EMBL" id="BAABBI010000003">
    <property type="protein sequence ID" value="GAA3788187.1"/>
    <property type="molecule type" value="Genomic_DNA"/>
</dbReference>
<keyword evidence="10" id="KW-1185">Reference proteome</keyword>
<evidence type="ECO:0000256" key="6">
    <source>
        <dbReference type="ARBA" id="ARBA00023049"/>
    </source>
</evidence>
<comment type="caution">
    <text evidence="9">The sequence shown here is derived from an EMBL/GenBank/DDBJ whole genome shotgun (WGS) entry which is preliminary data.</text>
</comment>
<evidence type="ECO:0000313" key="9">
    <source>
        <dbReference type="EMBL" id="GAA3788187.1"/>
    </source>
</evidence>
<dbReference type="Gene3D" id="3.40.630.10">
    <property type="entry name" value="Zn peptidases"/>
    <property type="match status" value="1"/>
</dbReference>
<dbReference type="RefSeq" id="WP_344730340.1">
    <property type="nucleotide sequence ID" value="NZ_BAABBI010000003.1"/>
</dbReference>
<evidence type="ECO:0000256" key="3">
    <source>
        <dbReference type="ARBA" id="ARBA00022670"/>
    </source>
</evidence>
<dbReference type="PROSITE" id="PS52035">
    <property type="entry name" value="PEPTIDASE_M14"/>
    <property type="match status" value="1"/>
</dbReference>
<keyword evidence="3" id="KW-0645">Protease</keyword>
<evidence type="ECO:0000259" key="8">
    <source>
        <dbReference type="PROSITE" id="PS52035"/>
    </source>
</evidence>
<reference evidence="10" key="1">
    <citation type="journal article" date="2019" name="Int. J. Syst. Evol. Microbiol.">
        <title>The Global Catalogue of Microorganisms (GCM) 10K type strain sequencing project: providing services to taxonomists for standard genome sequencing and annotation.</title>
        <authorList>
            <consortium name="The Broad Institute Genomics Platform"/>
            <consortium name="The Broad Institute Genome Sequencing Center for Infectious Disease"/>
            <person name="Wu L."/>
            <person name="Ma J."/>
        </authorList>
    </citation>
    <scope>NUCLEOTIDE SEQUENCE [LARGE SCALE GENOMIC DNA]</scope>
    <source>
        <strain evidence="10">JCM 17525</strain>
    </source>
</reference>
<evidence type="ECO:0000256" key="2">
    <source>
        <dbReference type="ARBA" id="ARBA00005988"/>
    </source>
</evidence>
<dbReference type="PANTHER" id="PTHR11705">
    <property type="entry name" value="PROTEASE FAMILY M14 CARBOXYPEPTIDASE A,B"/>
    <property type="match status" value="1"/>
</dbReference>
<dbReference type="SMART" id="SM00631">
    <property type="entry name" value="Zn_pept"/>
    <property type="match status" value="1"/>
</dbReference>
<feature type="domain" description="Peptidase M14" evidence="8">
    <location>
        <begin position="11"/>
        <end position="270"/>
    </location>
</feature>
<evidence type="ECO:0000256" key="7">
    <source>
        <dbReference type="PROSITE-ProRule" id="PRU01379"/>
    </source>
</evidence>
<dbReference type="InterPro" id="IPR000834">
    <property type="entry name" value="Peptidase_M14"/>
</dbReference>
<evidence type="ECO:0000256" key="4">
    <source>
        <dbReference type="ARBA" id="ARBA00022801"/>
    </source>
</evidence>
<keyword evidence="4" id="KW-0378">Hydrolase</keyword>
<keyword evidence="6" id="KW-0482">Metalloprotease</keyword>
<dbReference type="PANTHER" id="PTHR11705:SF143">
    <property type="entry name" value="SLL0236 PROTEIN"/>
    <property type="match status" value="1"/>
</dbReference>
<keyword evidence="5" id="KW-0862">Zinc</keyword>
<gene>
    <name evidence="9" type="ORF">GCM10022271_20980</name>
</gene>
<evidence type="ECO:0000313" key="10">
    <source>
        <dbReference type="Proteomes" id="UP001501456"/>
    </source>
</evidence>
<evidence type="ECO:0000256" key="5">
    <source>
        <dbReference type="ARBA" id="ARBA00022833"/>
    </source>
</evidence>
<name>A0ABP7HAI9_9FLAO</name>
<proteinExistence type="inferred from homology"/>
<organism evidence="9 10">
    <name type="scientific">Corallibacter vietnamensis</name>
    <dbReference type="NCBI Taxonomy" id="904130"/>
    <lineage>
        <taxon>Bacteria</taxon>
        <taxon>Pseudomonadati</taxon>
        <taxon>Bacteroidota</taxon>
        <taxon>Flavobacteriia</taxon>
        <taxon>Flavobacteriales</taxon>
        <taxon>Flavobacteriaceae</taxon>
        <taxon>Corallibacter</taxon>
    </lineage>
</organism>
<evidence type="ECO:0000256" key="1">
    <source>
        <dbReference type="ARBA" id="ARBA00001947"/>
    </source>
</evidence>
<protein>
    <submittedName>
        <fullName evidence="9">M14 family metallopeptidase</fullName>
    </submittedName>
</protein>
<dbReference type="SUPFAM" id="SSF53187">
    <property type="entry name" value="Zn-dependent exopeptidases"/>
    <property type="match status" value="1"/>
</dbReference>
<feature type="active site" description="Proton donor/acceptor" evidence="7">
    <location>
        <position position="242"/>
    </location>
</feature>
<dbReference type="Pfam" id="PF00246">
    <property type="entry name" value="Peptidase_M14"/>
    <property type="match status" value="1"/>
</dbReference>